<name>A0AAW9CQ59_BURTH</name>
<dbReference type="Pfam" id="PF05721">
    <property type="entry name" value="PhyH"/>
    <property type="match status" value="1"/>
</dbReference>
<dbReference type="PANTHER" id="PTHR20883:SF48">
    <property type="entry name" value="ECTOINE DIOXYGENASE"/>
    <property type="match status" value="1"/>
</dbReference>
<keyword evidence="2" id="KW-0223">Dioxygenase</keyword>
<dbReference type="InterPro" id="IPR008775">
    <property type="entry name" value="Phytyl_CoA_dOase-like"/>
</dbReference>
<evidence type="ECO:0000313" key="3">
    <source>
        <dbReference type="Proteomes" id="UP001272137"/>
    </source>
</evidence>
<comment type="caution">
    <text evidence="2">The sequence shown here is derived from an EMBL/GenBank/DDBJ whole genome shotgun (WGS) entry which is preliminary data.</text>
</comment>
<dbReference type="KEGG" id="btha:DR62_4151"/>
<dbReference type="PANTHER" id="PTHR20883">
    <property type="entry name" value="PHYTANOYL-COA DIOXYGENASE DOMAIN CONTAINING 1"/>
    <property type="match status" value="1"/>
</dbReference>
<keyword evidence="2" id="KW-0560">Oxidoreductase</keyword>
<reference evidence="2" key="1">
    <citation type="submission" date="2018-08" db="EMBL/GenBank/DDBJ databases">
        <title>Identification of Burkholderia cepacia strains that express a Burkholderia pseudomallei-like capsular polysaccharide.</title>
        <authorList>
            <person name="Burtnick M.N."/>
            <person name="Vongsouvath M."/>
            <person name="Newton P."/>
            <person name="Wuthiekanun V."/>
            <person name="Limmathurotsakul D."/>
            <person name="Brett P.J."/>
            <person name="Chantratita N."/>
            <person name="Dance D.A."/>
        </authorList>
    </citation>
    <scope>NUCLEOTIDE SEQUENCE</scope>
    <source>
        <strain evidence="2">SBXCC001</strain>
    </source>
</reference>
<gene>
    <name evidence="2" type="ORF">C7S16_4684</name>
</gene>
<evidence type="ECO:0000313" key="2">
    <source>
        <dbReference type="EMBL" id="MDW9252312.1"/>
    </source>
</evidence>
<evidence type="ECO:0000256" key="1">
    <source>
        <dbReference type="ARBA" id="ARBA00001954"/>
    </source>
</evidence>
<dbReference type="SUPFAM" id="SSF51197">
    <property type="entry name" value="Clavaminate synthase-like"/>
    <property type="match status" value="1"/>
</dbReference>
<sequence>MGAGHPGSFDAPSAEVIDNVLEQVRETGFCVIESLLPREFTYRVRGILTKLQRIERHRNLQPSGHQRILHLLIKDAIFSELLCHPLVLAIWRRQLGDDMVCSTMTANALLPGSTEQYWHADYPYWTMQQPYPVFPLSGQVIWMIDAFTEENGGTAGIAGSHRRGHLPDMGRDWCDDATILTGSPGSAVIADGAWWHTSRPNRSRRTRYAVLASYIRSYCVTQEDMSMQLAAIPEPSPLVQQLLGARRYVPTRGFPY</sequence>
<dbReference type="GO" id="GO:0005506">
    <property type="term" value="F:iron ion binding"/>
    <property type="evidence" value="ECO:0007669"/>
    <property type="project" value="UniProtKB-ARBA"/>
</dbReference>
<proteinExistence type="predicted"/>
<dbReference type="EMBL" id="QXCT01000001">
    <property type="protein sequence ID" value="MDW9252312.1"/>
    <property type="molecule type" value="Genomic_DNA"/>
</dbReference>
<comment type="cofactor">
    <cofactor evidence="1">
        <name>Fe(2+)</name>
        <dbReference type="ChEBI" id="CHEBI:29033"/>
    </cofactor>
</comment>
<organism evidence="2 3">
    <name type="scientific">Burkholderia thailandensis</name>
    <dbReference type="NCBI Taxonomy" id="57975"/>
    <lineage>
        <taxon>Bacteria</taxon>
        <taxon>Pseudomonadati</taxon>
        <taxon>Pseudomonadota</taxon>
        <taxon>Betaproteobacteria</taxon>
        <taxon>Burkholderiales</taxon>
        <taxon>Burkholderiaceae</taxon>
        <taxon>Burkholderia</taxon>
        <taxon>pseudomallei group</taxon>
    </lineage>
</organism>
<dbReference type="Proteomes" id="UP001272137">
    <property type="component" value="Unassembled WGS sequence"/>
</dbReference>
<accession>A0AAW9CQ59</accession>
<protein>
    <submittedName>
        <fullName evidence="2">Phytanoyl-CoA dioxygenase family protein</fullName>
    </submittedName>
</protein>
<dbReference type="GO" id="GO:0016706">
    <property type="term" value="F:2-oxoglutarate-dependent dioxygenase activity"/>
    <property type="evidence" value="ECO:0007669"/>
    <property type="project" value="UniProtKB-ARBA"/>
</dbReference>
<dbReference type="Gene3D" id="2.60.120.620">
    <property type="entry name" value="q2cbj1_9rhob like domain"/>
    <property type="match status" value="1"/>
</dbReference>
<dbReference type="AlphaFoldDB" id="A0AAW9CQ59"/>
<dbReference type="RefSeq" id="WP_009900776.1">
    <property type="nucleotide sequence ID" value="NZ_CP008915.2"/>
</dbReference>